<gene>
    <name evidence="2" type="ORF">ACFFGN_33985</name>
</gene>
<evidence type="ECO:0000313" key="2">
    <source>
        <dbReference type="EMBL" id="MFC0629125.1"/>
    </source>
</evidence>
<keyword evidence="2" id="KW-0012">Acyltransferase</keyword>
<evidence type="ECO:0000313" key="3">
    <source>
        <dbReference type="Proteomes" id="UP001589890"/>
    </source>
</evidence>
<name>A0ABV6QXA3_9ACTN</name>
<dbReference type="InterPro" id="IPR016181">
    <property type="entry name" value="Acyl_CoA_acyltransferase"/>
</dbReference>
<sequence length="377" mass="41110">MEFPAQVPVLSDGVVTLRAPSPSDAAGVVAQCNDPVSIRWTGVPQPYGEEQALAWLSTSIPAAWTAETGFVFAIDYDGRFAGSVELRPEGGGNAEIAFGLSGWARGSGVAKRAVRLLLDWGFTSRGYSVVHWRAYAGNWGSRRVAWATGFHFGATIPGMLEQRGARHDAWTGWIGPKDKREPQTPWFVNPVLETPRVRLRDWREDELDRMSEARTNDATAHFLPFIRQPFDLAASRWLLGHVRLQAAQGLRFNWCVADPDTDVAFGNVTLFRLSDPVPPVEGNFPGEGELGYWGHPEGAGRGLMSAAVRRIAEWYFTPAAEGGFGGKRLFIGTAASNQAARRVAEAAGFEHVGTERAAFPLGDGTVDDKVVYDLLKG</sequence>
<keyword evidence="2" id="KW-0808">Transferase</keyword>
<protein>
    <submittedName>
        <fullName evidence="2">GNAT family N-acetyltransferase</fullName>
        <ecNumber evidence="2">2.3.-.-</ecNumber>
    </submittedName>
</protein>
<evidence type="ECO:0000259" key="1">
    <source>
        <dbReference type="PROSITE" id="PS51186"/>
    </source>
</evidence>
<dbReference type="Pfam" id="PF13302">
    <property type="entry name" value="Acetyltransf_3"/>
    <property type="match status" value="2"/>
</dbReference>
<dbReference type="RefSeq" id="WP_380056651.1">
    <property type="nucleotide sequence ID" value="NZ_JBHLTC010000041.1"/>
</dbReference>
<feature type="domain" description="N-acetyltransferase" evidence="1">
    <location>
        <begin position="197"/>
        <end position="377"/>
    </location>
</feature>
<accession>A0ABV6QXA3</accession>
<organism evidence="2 3">
    <name type="scientific">Kribbella deserti</name>
    <dbReference type="NCBI Taxonomy" id="1926257"/>
    <lineage>
        <taxon>Bacteria</taxon>
        <taxon>Bacillati</taxon>
        <taxon>Actinomycetota</taxon>
        <taxon>Actinomycetes</taxon>
        <taxon>Propionibacteriales</taxon>
        <taxon>Kribbellaceae</taxon>
        <taxon>Kribbella</taxon>
    </lineage>
</organism>
<feature type="domain" description="N-acetyltransferase" evidence="1">
    <location>
        <begin position="15"/>
        <end position="180"/>
    </location>
</feature>
<dbReference type="EMBL" id="JBHLTC010000041">
    <property type="protein sequence ID" value="MFC0629125.1"/>
    <property type="molecule type" value="Genomic_DNA"/>
</dbReference>
<dbReference type="Gene3D" id="3.40.630.30">
    <property type="match status" value="2"/>
</dbReference>
<dbReference type="PROSITE" id="PS51186">
    <property type="entry name" value="GNAT"/>
    <property type="match status" value="2"/>
</dbReference>
<reference evidence="2 3" key="1">
    <citation type="submission" date="2024-09" db="EMBL/GenBank/DDBJ databases">
        <authorList>
            <person name="Sun Q."/>
            <person name="Mori K."/>
        </authorList>
    </citation>
    <scope>NUCLEOTIDE SEQUENCE [LARGE SCALE GENOMIC DNA]</scope>
    <source>
        <strain evidence="2 3">CGMCC 1.15906</strain>
    </source>
</reference>
<dbReference type="PANTHER" id="PTHR43792">
    <property type="entry name" value="GNAT FAMILY, PUTATIVE (AFU_ORTHOLOGUE AFUA_3G00765)-RELATED-RELATED"/>
    <property type="match status" value="1"/>
</dbReference>
<keyword evidence="3" id="KW-1185">Reference proteome</keyword>
<proteinExistence type="predicted"/>
<dbReference type="SUPFAM" id="SSF55729">
    <property type="entry name" value="Acyl-CoA N-acyltransferases (Nat)"/>
    <property type="match status" value="2"/>
</dbReference>
<dbReference type="EC" id="2.3.-.-" evidence="2"/>
<comment type="caution">
    <text evidence="2">The sequence shown here is derived from an EMBL/GenBank/DDBJ whole genome shotgun (WGS) entry which is preliminary data.</text>
</comment>
<dbReference type="InterPro" id="IPR051531">
    <property type="entry name" value="N-acetyltransferase"/>
</dbReference>
<dbReference type="InterPro" id="IPR000182">
    <property type="entry name" value="GNAT_dom"/>
</dbReference>
<dbReference type="GO" id="GO:0016746">
    <property type="term" value="F:acyltransferase activity"/>
    <property type="evidence" value="ECO:0007669"/>
    <property type="project" value="UniProtKB-KW"/>
</dbReference>
<dbReference type="Proteomes" id="UP001589890">
    <property type="component" value="Unassembled WGS sequence"/>
</dbReference>